<dbReference type="OrthoDB" id="2657661at2759"/>
<sequence length="446" mass="50952">MKGVMLFQTYNSPLIFNQGLFLLLMSLQKGWVRYMHPEGAQYFCLQHALFMVYTDANLYTETILSKTDEFLQQVVEFISGHGHELHTVFDADTVDLVMDVTYSDQNLVCGYYFAHRPNQTIFWADDFPASRRLWADVKGVRSELHILHEMQAQYWEHCALFPCSRPPSQETVDQVRDILIHAISDTLMSDAFSPYSTSEMERMLAIIPPTVPSRGINLAGLSRTVYRILSVFARERFFHFHGEPAARLEFSMSVFSRPNSTTCIPVWFRFLSAVCFHTPHQHLKQIKYMFTDNLLNHPRCEQFIQKLVSEWTDLTLYSTVVLNANIAFLSVQTPLDSPIRIAIYVSTTASLGSITTGLLLLRTISKNVKDTLPLVQGDTGCMHLAILHSLPYVFLLWSLISFTLAFCLVGFLNTSNWTQAFASLLWIGLSVAALFYAAIVLRKIHF</sequence>
<organism evidence="2 3">
    <name type="scientific">Gymnopus androsaceus JB14</name>
    <dbReference type="NCBI Taxonomy" id="1447944"/>
    <lineage>
        <taxon>Eukaryota</taxon>
        <taxon>Fungi</taxon>
        <taxon>Dikarya</taxon>
        <taxon>Basidiomycota</taxon>
        <taxon>Agaricomycotina</taxon>
        <taxon>Agaricomycetes</taxon>
        <taxon>Agaricomycetidae</taxon>
        <taxon>Agaricales</taxon>
        <taxon>Marasmiineae</taxon>
        <taxon>Omphalotaceae</taxon>
        <taxon>Gymnopus</taxon>
    </lineage>
</organism>
<dbReference type="Proteomes" id="UP000799118">
    <property type="component" value="Unassembled WGS sequence"/>
</dbReference>
<dbReference type="AlphaFoldDB" id="A0A6A4GZX9"/>
<dbReference type="EMBL" id="ML769621">
    <property type="protein sequence ID" value="KAE9391512.1"/>
    <property type="molecule type" value="Genomic_DNA"/>
</dbReference>
<name>A0A6A4GZX9_9AGAR</name>
<reference evidence="2" key="1">
    <citation type="journal article" date="2019" name="Environ. Microbiol.">
        <title>Fungal ecological strategies reflected in gene transcription - a case study of two litter decomposers.</title>
        <authorList>
            <person name="Barbi F."/>
            <person name="Kohler A."/>
            <person name="Barry K."/>
            <person name="Baskaran P."/>
            <person name="Daum C."/>
            <person name="Fauchery L."/>
            <person name="Ihrmark K."/>
            <person name="Kuo A."/>
            <person name="LaButti K."/>
            <person name="Lipzen A."/>
            <person name="Morin E."/>
            <person name="Grigoriev I.V."/>
            <person name="Henrissat B."/>
            <person name="Lindahl B."/>
            <person name="Martin F."/>
        </authorList>
    </citation>
    <scope>NUCLEOTIDE SEQUENCE</scope>
    <source>
        <strain evidence="2">JB14</strain>
    </source>
</reference>
<gene>
    <name evidence="2" type="ORF">BT96DRAFT_304191</name>
</gene>
<keyword evidence="3" id="KW-1185">Reference proteome</keyword>
<keyword evidence="1" id="KW-0812">Transmembrane</keyword>
<evidence type="ECO:0000313" key="3">
    <source>
        <dbReference type="Proteomes" id="UP000799118"/>
    </source>
</evidence>
<proteinExistence type="predicted"/>
<keyword evidence="1" id="KW-1133">Transmembrane helix</keyword>
<accession>A0A6A4GZX9</accession>
<keyword evidence="1" id="KW-0472">Membrane</keyword>
<feature type="transmembrane region" description="Helical" evidence="1">
    <location>
        <begin position="420"/>
        <end position="441"/>
    </location>
</feature>
<evidence type="ECO:0000256" key="1">
    <source>
        <dbReference type="SAM" id="Phobius"/>
    </source>
</evidence>
<feature type="transmembrane region" description="Helical" evidence="1">
    <location>
        <begin position="392"/>
        <end position="414"/>
    </location>
</feature>
<evidence type="ECO:0000313" key="2">
    <source>
        <dbReference type="EMBL" id="KAE9391512.1"/>
    </source>
</evidence>
<feature type="transmembrane region" description="Helical" evidence="1">
    <location>
        <begin position="341"/>
        <end position="361"/>
    </location>
</feature>
<protein>
    <submittedName>
        <fullName evidence="2">Uncharacterized protein</fullName>
    </submittedName>
</protein>